<dbReference type="InterPro" id="IPR001962">
    <property type="entry name" value="Asn_synthase"/>
</dbReference>
<keyword evidence="9" id="KW-0028">Amino-acid biosynthesis</keyword>
<dbReference type="GO" id="GO:0004066">
    <property type="term" value="F:asparagine synthase (glutamine-hydrolyzing) activity"/>
    <property type="evidence" value="ECO:0007669"/>
    <property type="project" value="UniProtKB-EC"/>
</dbReference>
<dbReference type="EC" id="6.3.5.4" evidence="3"/>
<dbReference type="NCBIfam" id="TIGR01536">
    <property type="entry name" value="asn_synth_AEB"/>
    <property type="match status" value="1"/>
</dbReference>
<dbReference type="InterPro" id="IPR033738">
    <property type="entry name" value="AsnB_N"/>
</dbReference>
<dbReference type="PANTHER" id="PTHR43284:SF1">
    <property type="entry name" value="ASPARAGINE SYNTHETASE"/>
    <property type="match status" value="1"/>
</dbReference>
<comment type="catalytic activity">
    <reaction evidence="8">
        <text>L-aspartate + L-glutamine + ATP + H2O = L-asparagine + L-glutamate + AMP + diphosphate + H(+)</text>
        <dbReference type="Rhea" id="RHEA:12228"/>
        <dbReference type="ChEBI" id="CHEBI:15377"/>
        <dbReference type="ChEBI" id="CHEBI:15378"/>
        <dbReference type="ChEBI" id="CHEBI:29985"/>
        <dbReference type="ChEBI" id="CHEBI:29991"/>
        <dbReference type="ChEBI" id="CHEBI:30616"/>
        <dbReference type="ChEBI" id="CHEBI:33019"/>
        <dbReference type="ChEBI" id="CHEBI:58048"/>
        <dbReference type="ChEBI" id="CHEBI:58359"/>
        <dbReference type="ChEBI" id="CHEBI:456215"/>
        <dbReference type="EC" id="6.3.5.4"/>
    </reaction>
</comment>
<feature type="domain" description="Glutamine amidotransferase type-2" evidence="11">
    <location>
        <begin position="2"/>
        <end position="210"/>
    </location>
</feature>
<dbReference type="SUPFAM" id="SSF52402">
    <property type="entry name" value="Adenine nucleotide alpha hydrolases-like"/>
    <property type="match status" value="1"/>
</dbReference>
<dbReference type="GO" id="GO:0005829">
    <property type="term" value="C:cytosol"/>
    <property type="evidence" value="ECO:0007669"/>
    <property type="project" value="TreeGrafter"/>
</dbReference>
<feature type="binding site" evidence="10">
    <location>
        <position position="97"/>
    </location>
    <ligand>
        <name>L-glutamine</name>
        <dbReference type="ChEBI" id="CHEBI:58359"/>
    </ligand>
</feature>
<evidence type="ECO:0000256" key="10">
    <source>
        <dbReference type="PIRSR" id="PIRSR001589-2"/>
    </source>
</evidence>
<dbReference type="PROSITE" id="PS51278">
    <property type="entry name" value="GATASE_TYPE_2"/>
    <property type="match status" value="1"/>
</dbReference>
<name>B7AUG5_9FIRM</name>
<gene>
    <name evidence="12" type="ORF">BACPEC_02363</name>
</gene>
<comment type="caution">
    <text evidence="12">The sequence shown here is derived from an EMBL/GenBank/DDBJ whole genome shotgun (WGS) entry which is preliminary data.</text>
</comment>
<dbReference type="Pfam" id="PF13522">
    <property type="entry name" value="GATase_6"/>
    <property type="match status" value="1"/>
</dbReference>
<evidence type="ECO:0000256" key="6">
    <source>
        <dbReference type="ARBA" id="ARBA00022888"/>
    </source>
</evidence>
<evidence type="ECO:0000256" key="1">
    <source>
        <dbReference type="ARBA" id="ARBA00005187"/>
    </source>
</evidence>
<dbReference type="Gene3D" id="3.40.50.620">
    <property type="entry name" value="HUPs"/>
    <property type="match status" value="1"/>
</dbReference>
<keyword evidence="4 10" id="KW-0547">Nucleotide-binding</keyword>
<dbReference type="GO" id="GO:0005524">
    <property type="term" value="F:ATP binding"/>
    <property type="evidence" value="ECO:0007669"/>
    <property type="project" value="UniProtKB-KW"/>
</dbReference>
<dbReference type="SUPFAM" id="SSF56235">
    <property type="entry name" value="N-terminal nucleophile aminohydrolases (Ntn hydrolases)"/>
    <property type="match status" value="1"/>
</dbReference>
<dbReference type="InterPro" id="IPR017932">
    <property type="entry name" value="GATase_2_dom"/>
</dbReference>
<feature type="active site" description="For GATase activity" evidence="9">
    <location>
        <position position="2"/>
    </location>
</feature>
<sequence>MCGIFGTINYRISEEKALDCLNRMIHRGPDGYGIWQEDGVTLGHRRLSILDLSENGRQPMSYADGRYEITFNGEVYNFIEIRRELMSKGYTFKSDTDTEVIIAAFIEWGEKCLDMFNGMWTFAIWDRLEKKMFISRDRFGIKPLYIANQGGRIAFASEMKAIMPLLDKTDINRSLIERYLKNPHYEMQDECLVEEIKRFPAGFCAWIDASGNIEMKRWWNTLDHIVDVPAAYEEQVEKFRELFLDSCRIRMRSDVTLGTALSGGLDSSATICAMAHIMNGADNDRVNNDWQHAFVATFAGTPFDETRYARQVTDHLGINSTFLNIDESVSYDELLNKTYLFEDLWVNTQIPMMKIYEQERKHGTLVSLDGHGADELYCGYNFDALRALPDAHFKMHDVDNIIRAYVDQLSDKEADVNSSEFKKKRNRIYVDNLIHYYGRRILGKPAVDSSYTGHPAWKELDNLNKALFVSTHETVLPTLLRNYDRDSMAASVEIRMPFMDYRLVQYAFSIGWKSKLHDGYTKSIIRDAMAPFMPKDIAYRRTKVGFNAPINNWMKTCYREMFADIMNSADFMNCDLIDNPAQVKADFEKVLNDDSVSFSFACYHVWNKLQLFLWEQAFIKEKGRR</sequence>
<keyword evidence="13" id="KW-1185">Reference proteome</keyword>
<evidence type="ECO:0000256" key="8">
    <source>
        <dbReference type="ARBA" id="ARBA00048741"/>
    </source>
</evidence>
<keyword evidence="7 9" id="KW-0315">Glutamine amidotransferase</keyword>
<dbReference type="Gene3D" id="3.60.20.10">
    <property type="entry name" value="Glutamine Phosphoribosylpyrophosphate, subunit 1, domain 1"/>
    <property type="match status" value="1"/>
</dbReference>
<accession>B7AUG5</accession>
<keyword evidence="5 10" id="KW-0067">ATP-binding</keyword>
<dbReference type="HOGENOM" id="CLU_014658_3_3_9"/>
<evidence type="ECO:0000256" key="5">
    <source>
        <dbReference type="ARBA" id="ARBA00022840"/>
    </source>
</evidence>
<proteinExistence type="inferred from homology"/>
<evidence type="ECO:0000313" key="12">
    <source>
        <dbReference type="EMBL" id="EEC55856.1"/>
    </source>
</evidence>
<evidence type="ECO:0000256" key="7">
    <source>
        <dbReference type="ARBA" id="ARBA00022962"/>
    </source>
</evidence>
<evidence type="ECO:0000256" key="4">
    <source>
        <dbReference type="ARBA" id="ARBA00022741"/>
    </source>
</evidence>
<dbReference type="InterPro" id="IPR014729">
    <property type="entry name" value="Rossmann-like_a/b/a_fold"/>
</dbReference>
<dbReference type="PIRSF" id="PIRSF001589">
    <property type="entry name" value="Asn_synthetase_glu-h"/>
    <property type="match status" value="1"/>
</dbReference>
<keyword evidence="6 9" id="KW-0061">Asparagine biosynthesis</keyword>
<dbReference type="InterPro" id="IPR051786">
    <property type="entry name" value="ASN_synthetase/amidase"/>
</dbReference>
<comment type="similarity">
    <text evidence="2">Belongs to the asparagine synthetase family.</text>
</comment>
<evidence type="ECO:0000256" key="9">
    <source>
        <dbReference type="PIRSR" id="PIRSR001589-1"/>
    </source>
</evidence>
<dbReference type="CDD" id="cd01991">
    <property type="entry name" value="Asn_synthase_B_C"/>
    <property type="match status" value="1"/>
</dbReference>
<dbReference type="GO" id="GO:0006529">
    <property type="term" value="P:asparagine biosynthetic process"/>
    <property type="evidence" value="ECO:0007669"/>
    <property type="project" value="UniProtKB-KW"/>
</dbReference>
<dbReference type="Pfam" id="PF00733">
    <property type="entry name" value="Asn_synthase"/>
    <property type="match status" value="1"/>
</dbReference>
<dbReference type="PANTHER" id="PTHR43284">
    <property type="entry name" value="ASPARAGINE SYNTHETASE (GLUTAMINE-HYDROLYZING)"/>
    <property type="match status" value="1"/>
</dbReference>
<dbReference type="InterPro" id="IPR029055">
    <property type="entry name" value="Ntn_hydrolases_N"/>
</dbReference>
<dbReference type="InterPro" id="IPR006426">
    <property type="entry name" value="Asn_synth_AEB"/>
</dbReference>
<evidence type="ECO:0000313" key="13">
    <source>
        <dbReference type="Proteomes" id="UP000003136"/>
    </source>
</evidence>
<evidence type="ECO:0000259" key="11">
    <source>
        <dbReference type="PROSITE" id="PS51278"/>
    </source>
</evidence>
<dbReference type="eggNOG" id="COG0367">
    <property type="taxonomic scope" value="Bacteria"/>
</dbReference>
<reference evidence="12 13" key="1">
    <citation type="submission" date="2008-11" db="EMBL/GenBank/DDBJ databases">
        <title>Draft genome sequence of Bacteroides pectinophilus (ATCC 43243).</title>
        <authorList>
            <person name="Sudarsanam P."/>
            <person name="Ley R."/>
            <person name="Guruge J."/>
            <person name="Turnbaugh P.J."/>
            <person name="Mahowald M."/>
            <person name="Liep D."/>
            <person name="Gordon J."/>
        </authorList>
    </citation>
    <scope>NUCLEOTIDE SEQUENCE [LARGE SCALE GENOMIC DNA]</scope>
    <source>
        <strain evidence="12 13">ATCC 43243</strain>
    </source>
</reference>
<dbReference type="EMBL" id="ABVQ01000037">
    <property type="protein sequence ID" value="EEC55856.1"/>
    <property type="molecule type" value="Genomic_DNA"/>
</dbReference>
<protein>
    <recommendedName>
        <fullName evidence="3">asparagine synthase (glutamine-hydrolyzing)</fullName>
        <ecNumber evidence="3">6.3.5.4</ecNumber>
    </recommendedName>
</protein>
<evidence type="ECO:0000256" key="3">
    <source>
        <dbReference type="ARBA" id="ARBA00012737"/>
    </source>
</evidence>
<dbReference type="STRING" id="483218.BACPEC_02363"/>
<evidence type="ECO:0000256" key="2">
    <source>
        <dbReference type="ARBA" id="ARBA00005752"/>
    </source>
</evidence>
<reference evidence="12 13" key="2">
    <citation type="submission" date="2008-11" db="EMBL/GenBank/DDBJ databases">
        <authorList>
            <person name="Fulton L."/>
            <person name="Clifton S."/>
            <person name="Fulton B."/>
            <person name="Xu J."/>
            <person name="Minx P."/>
            <person name="Pepin K.H."/>
            <person name="Johnson M."/>
            <person name="Bhonagiri V."/>
            <person name="Nash W.E."/>
            <person name="Mardis E.R."/>
            <person name="Wilson R.K."/>
        </authorList>
    </citation>
    <scope>NUCLEOTIDE SEQUENCE [LARGE SCALE GENOMIC DNA]</scope>
    <source>
        <strain evidence="12 13">ATCC 43243</strain>
    </source>
</reference>
<dbReference type="CDD" id="cd00712">
    <property type="entry name" value="AsnB"/>
    <property type="match status" value="1"/>
</dbReference>
<dbReference type="AlphaFoldDB" id="B7AUG5"/>
<organism evidence="12 13">
    <name type="scientific">[Bacteroides] pectinophilus ATCC 43243</name>
    <dbReference type="NCBI Taxonomy" id="483218"/>
    <lineage>
        <taxon>Bacteria</taxon>
        <taxon>Bacillati</taxon>
        <taxon>Bacillota</taxon>
        <taxon>Clostridia</taxon>
        <taxon>Eubacteriales</taxon>
    </lineage>
</organism>
<dbReference type="Proteomes" id="UP000003136">
    <property type="component" value="Unassembled WGS sequence"/>
</dbReference>
<comment type="pathway">
    <text evidence="1">Amino-acid biosynthesis; L-asparagine biosynthesis; L-asparagine from L-aspartate (L-Gln route): step 1/1.</text>
</comment>